<name>A0ABQ9JCD0_9CUCU</name>
<organism evidence="1 2">
    <name type="scientific">Molorchus minor</name>
    <dbReference type="NCBI Taxonomy" id="1323400"/>
    <lineage>
        <taxon>Eukaryota</taxon>
        <taxon>Metazoa</taxon>
        <taxon>Ecdysozoa</taxon>
        <taxon>Arthropoda</taxon>
        <taxon>Hexapoda</taxon>
        <taxon>Insecta</taxon>
        <taxon>Pterygota</taxon>
        <taxon>Neoptera</taxon>
        <taxon>Endopterygota</taxon>
        <taxon>Coleoptera</taxon>
        <taxon>Polyphaga</taxon>
        <taxon>Cucujiformia</taxon>
        <taxon>Chrysomeloidea</taxon>
        <taxon>Cerambycidae</taxon>
        <taxon>Lamiinae</taxon>
        <taxon>Monochamini</taxon>
        <taxon>Molorchus</taxon>
    </lineage>
</organism>
<dbReference type="EMBL" id="JAPWTJ010000779">
    <property type="protein sequence ID" value="KAJ8975686.1"/>
    <property type="molecule type" value="Genomic_DNA"/>
</dbReference>
<evidence type="ECO:0008006" key="3">
    <source>
        <dbReference type="Google" id="ProtNLM"/>
    </source>
</evidence>
<proteinExistence type="predicted"/>
<evidence type="ECO:0000313" key="1">
    <source>
        <dbReference type="EMBL" id="KAJ8975686.1"/>
    </source>
</evidence>
<evidence type="ECO:0000313" key="2">
    <source>
        <dbReference type="Proteomes" id="UP001162164"/>
    </source>
</evidence>
<comment type="caution">
    <text evidence="1">The sequence shown here is derived from an EMBL/GenBank/DDBJ whole genome shotgun (WGS) entry which is preliminary data.</text>
</comment>
<sequence length="111" mass="12403">MSTSAKLPESALLNPTSVENIVDNPEEFDTSNYEEGNKFRIKKSTSVLGRMKDEFPADPIISFYGTGAKAYHVQSVETELKKAKGIKRSVIKQELALDDYKRVVENGCLVF</sequence>
<reference evidence="1" key="1">
    <citation type="journal article" date="2023" name="Insect Mol. Biol.">
        <title>Genome sequencing provides insights into the evolution of gene families encoding plant cell wall-degrading enzymes in longhorned beetles.</title>
        <authorList>
            <person name="Shin N.R."/>
            <person name="Okamura Y."/>
            <person name="Kirsch R."/>
            <person name="Pauchet Y."/>
        </authorList>
    </citation>
    <scope>NUCLEOTIDE SEQUENCE</scope>
    <source>
        <strain evidence="1">MMC_N1</strain>
    </source>
</reference>
<accession>A0ABQ9JCD0</accession>
<dbReference type="Proteomes" id="UP001162164">
    <property type="component" value="Unassembled WGS sequence"/>
</dbReference>
<protein>
    <recommendedName>
        <fullName evidence="3">DNA/RNA-binding protein Alba-like domain-containing protein</fullName>
    </recommendedName>
</protein>
<keyword evidence="2" id="KW-1185">Reference proteome</keyword>
<gene>
    <name evidence="1" type="ORF">NQ317_001787</name>
</gene>